<dbReference type="InterPro" id="IPR005633">
    <property type="entry name" value="Ribosomal_uL23_N"/>
</dbReference>
<dbReference type="AlphaFoldDB" id="A0A9P8Q8Y5"/>
<dbReference type="EMBL" id="JAEUBG010002177">
    <property type="protein sequence ID" value="KAH3685089.1"/>
    <property type="molecule type" value="Genomic_DNA"/>
</dbReference>
<accession>A0A9P8Q8Y5</accession>
<dbReference type="Proteomes" id="UP000774326">
    <property type="component" value="Unassembled WGS sequence"/>
</dbReference>
<name>A0A9P8Q8Y5_WICPI</name>
<reference evidence="3" key="1">
    <citation type="journal article" date="2021" name="Open Biol.">
        <title>Shared evolutionary footprints suggest mitochondrial oxidative damage underlies multiple complex I losses in fungi.</title>
        <authorList>
            <person name="Schikora-Tamarit M.A."/>
            <person name="Marcet-Houben M."/>
            <person name="Nosek J."/>
            <person name="Gabaldon T."/>
        </authorList>
    </citation>
    <scope>NUCLEOTIDE SEQUENCE</scope>
    <source>
        <strain evidence="3">CBS2887</strain>
    </source>
</reference>
<evidence type="ECO:0000259" key="2">
    <source>
        <dbReference type="Pfam" id="PF03939"/>
    </source>
</evidence>
<keyword evidence="4" id="KW-1185">Reference proteome</keyword>
<dbReference type="OrthoDB" id="1267328at2759"/>
<feature type="region of interest" description="Disordered" evidence="1">
    <location>
        <begin position="1"/>
        <end position="22"/>
    </location>
</feature>
<proteinExistence type="predicted"/>
<sequence>MAPTTKAQAAKKAAIKGSNSLKANKVRTSTTFRLPKTLKLARSPKSTKTVP</sequence>
<feature type="compositionally biased region" description="Low complexity" evidence="1">
    <location>
        <begin position="1"/>
        <end position="16"/>
    </location>
</feature>
<dbReference type="Pfam" id="PF03939">
    <property type="entry name" value="Ribosomal_L23eN"/>
    <property type="match status" value="1"/>
</dbReference>
<gene>
    <name evidence="3" type="ORF">WICPIJ_003938</name>
</gene>
<evidence type="ECO:0000313" key="4">
    <source>
        <dbReference type="Proteomes" id="UP000774326"/>
    </source>
</evidence>
<evidence type="ECO:0000256" key="1">
    <source>
        <dbReference type="SAM" id="MobiDB-lite"/>
    </source>
</evidence>
<evidence type="ECO:0000313" key="3">
    <source>
        <dbReference type="EMBL" id="KAH3685089.1"/>
    </source>
</evidence>
<reference evidence="3" key="2">
    <citation type="submission" date="2021-01" db="EMBL/GenBank/DDBJ databases">
        <authorList>
            <person name="Schikora-Tamarit M.A."/>
        </authorList>
    </citation>
    <scope>NUCLEOTIDE SEQUENCE</scope>
    <source>
        <strain evidence="3">CBS2887</strain>
    </source>
</reference>
<protein>
    <recommendedName>
        <fullName evidence="2">Large ribosomal subunit protein uL23 N-terminal domain-containing protein</fullName>
    </recommendedName>
</protein>
<comment type="caution">
    <text evidence="3">The sequence shown here is derived from an EMBL/GenBank/DDBJ whole genome shotgun (WGS) entry which is preliminary data.</text>
</comment>
<feature type="non-terminal residue" evidence="3">
    <location>
        <position position="51"/>
    </location>
</feature>
<feature type="domain" description="Large ribosomal subunit protein uL23 N-terminal" evidence="2">
    <location>
        <begin position="3"/>
        <end position="46"/>
    </location>
</feature>
<organism evidence="3 4">
    <name type="scientific">Wickerhamomyces pijperi</name>
    <name type="common">Yeast</name>
    <name type="synonym">Pichia pijperi</name>
    <dbReference type="NCBI Taxonomy" id="599730"/>
    <lineage>
        <taxon>Eukaryota</taxon>
        <taxon>Fungi</taxon>
        <taxon>Dikarya</taxon>
        <taxon>Ascomycota</taxon>
        <taxon>Saccharomycotina</taxon>
        <taxon>Saccharomycetes</taxon>
        <taxon>Phaffomycetales</taxon>
        <taxon>Wickerhamomycetaceae</taxon>
        <taxon>Wickerhamomyces</taxon>
    </lineage>
</organism>